<protein>
    <recommendedName>
        <fullName evidence="12">Cytochrome P450</fullName>
    </recommendedName>
</protein>
<keyword evidence="9" id="KW-0472">Membrane</keyword>
<evidence type="ECO:0000313" key="10">
    <source>
        <dbReference type="EMBL" id="KAF2163389.1"/>
    </source>
</evidence>
<dbReference type="PRINTS" id="PR00463">
    <property type="entry name" value="EP450I"/>
</dbReference>
<dbReference type="RefSeq" id="XP_033664278.1">
    <property type="nucleotide sequence ID" value="XM_033817923.1"/>
</dbReference>
<dbReference type="PANTHER" id="PTHR24305">
    <property type="entry name" value="CYTOCHROME P450"/>
    <property type="match status" value="1"/>
</dbReference>
<evidence type="ECO:0000256" key="2">
    <source>
        <dbReference type="ARBA" id="ARBA00010617"/>
    </source>
</evidence>
<keyword evidence="9" id="KW-0812">Transmembrane</keyword>
<evidence type="ECO:0000256" key="4">
    <source>
        <dbReference type="ARBA" id="ARBA00022723"/>
    </source>
</evidence>
<gene>
    <name evidence="10" type="ORF">M409DRAFT_68639</name>
</gene>
<comment type="cofactor">
    <cofactor evidence="1 8">
        <name>heme</name>
        <dbReference type="ChEBI" id="CHEBI:30413"/>
    </cofactor>
</comment>
<dbReference type="Pfam" id="PF00067">
    <property type="entry name" value="p450"/>
    <property type="match status" value="1"/>
</dbReference>
<keyword evidence="4 8" id="KW-0479">Metal-binding</keyword>
<dbReference type="GeneID" id="54571195"/>
<dbReference type="GO" id="GO:0020037">
    <property type="term" value="F:heme binding"/>
    <property type="evidence" value="ECO:0007669"/>
    <property type="project" value="InterPro"/>
</dbReference>
<dbReference type="AlphaFoldDB" id="A0A6A6CCH6"/>
<dbReference type="CDD" id="cd11058">
    <property type="entry name" value="CYP60B-like"/>
    <property type="match status" value="1"/>
</dbReference>
<dbReference type="InterPro" id="IPR036396">
    <property type="entry name" value="Cyt_P450_sf"/>
</dbReference>
<evidence type="ECO:0000313" key="11">
    <source>
        <dbReference type="Proteomes" id="UP000799537"/>
    </source>
</evidence>
<evidence type="ECO:0000256" key="7">
    <source>
        <dbReference type="ARBA" id="ARBA00023033"/>
    </source>
</evidence>
<feature type="transmembrane region" description="Helical" evidence="9">
    <location>
        <begin position="16"/>
        <end position="37"/>
    </location>
</feature>
<comment type="similarity">
    <text evidence="2">Belongs to the cytochrome P450 family.</text>
</comment>
<keyword evidence="9" id="KW-1133">Transmembrane helix</keyword>
<dbReference type="GO" id="GO:0005506">
    <property type="term" value="F:iron ion binding"/>
    <property type="evidence" value="ECO:0007669"/>
    <property type="project" value="InterPro"/>
</dbReference>
<keyword evidence="3 8" id="KW-0349">Heme</keyword>
<dbReference type="InterPro" id="IPR002401">
    <property type="entry name" value="Cyt_P450_E_grp-I"/>
</dbReference>
<sequence length="514" mass="57652">MAILPSSLQAVPLPSLLQSIGIISLILVLTPLLILLYNVTLHPLSSYPGPLTHRASRIPWVLALQKGHLHTHLLTLHNKYGPIVRIAPNELSYTDPTAWKDIYLNPRINRADLWFRKQNPQEPYSIMGANEDAHAKFKRAFMGGFSDRATRECAGTMEGYVGAMIDKLRELCTRGQGETVVDMVQWLNMVTFDVSGDLSFGSSFGSVENGKPHAWVEISNQFGKGIALVASLNHYHLGLTKLLRKMMPAKTMERMAWHKQLTHEKVRERLRMSEGRKDFVQCVLEYNRDGSVQEKGRTCTEEEIELNMSVLVFAGSDTTSTAIASTLWYLIRNPEWLSKAVEEVRGTFSREEDIRMVTTSKLEVLNAVISEGMRLGPPSAVTVPRIVGKGGEVVCGRRVPEGTLLSLNQYPIFRSATTFPAPNTFDPSRFLGLSREKSSAAFYPFLLGRHSCLGEKFAWAEMRVLLARLLFGFELSLTGGEGEGVEGRGLRDWGEQKTFIFWQKERLGVRLQVV</sequence>
<proteinExistence type="inferred from homology"/>
<dbReference type="Proteomes" id="UP000799537">
    <property type="component" value="Unassembled WGS sequence"/>
</dbReference>
<keyword evidence="5" id="KW-0560">Oxidoreductase</keyword>
<evidence type="ECO:0008006" key="12">
    <source>
        <dbReference type="Google" id="ProtNLM"/>
    </source>
</evidence>
<dbReference type="PANTHER" id="PTHR24305:SF230">
    <property type="entry name" value="P450, PUTATIVE (EUROFUNG)-RELATED"/>
    <property type="match status" value="1"/>
</dbReference>
<accession>A0A6A6CCH6</accession>
<keyword evidence="6 8" id="KW-0408">Iron</keyword>
<evidence type="ECO:0000256" key="5">
    <source>
        <dbReference type="ARBA" id="ARBA00023002"/>
    </source>
</evidence>
<dbReference type="SUPFAM" id="SSF48264">
    <property type="entry name" value="Cytochrome P450"/>
    <property type="match status" value="1"/>
</dbReference>
<dbReference type="OrthoDB" id="1470350at2759"/>
<dbReference type="EMBL" id="ML993609">
    <property type="protein sequence ID" value="KAF2163389.1"/>
    <property type="molecule type" value="Genomic_DNA"/>
</dbReference>
<dbReference type="PRINTS" id="PR00385">
    <property type="entry name" value="P450"/>
</dbReference>
<keyword evidence="11" id="KW-1185">Reference proteome</keyword>
<dbReference type="Gene3D" id="1.10.630.10">
    <property type="entry name" value="Cytochrome P450"/>
    <property type="match status" value="1"/>
</dbReference>
<evidence type="ECO:0000256" key="9">
    <source>
        <dbReference type="SAM" id="Phobius"/>
    </source>
</evidence>
<evidence type="ECO:0000256" key="3">
    <source>
        <dbReference type="ARBA" id="ARBA00022617"/>
    </source>
</evidence>
<reference evidence="10" key="1">
    <citation type="journal article" date="2020" name="Stud. Mycol.">
        <title>101 Dothideomycetes genomes: a test case for predicting lifestyles and emergence of pathogens.</title>
        <authorList>
            <person name="Haridas S."/>
            <person name="Albert R."/>
            <person name="Binder M."/>
            <person name="Bloem J."/>
            <person name="Labutti K."/>
            <person name="Salamov A."/>
            <person name="Andreopoulos B."/>
            <person name="Baker S."/>
            <person name="Barry K."/>
            <person name="Bills G."/>
            <person name="Bluhm B."/>
            <person name="Cannon C."/>
            <person name="Castanera R."/>
            <person name="Culley D."/>
            <person name="Daum C."/>
            <person name="Ezra D."/>
            <person name="Gonzalez J."/>
            <person name="Henrissat B."/>
            <person name="Kuo A."/>
            <person name="Liang C."/>
            <person name="Lipzen A."/>
            <person name="Lutzoni F."/>
            <person name="Magnuson J."/>
            <person name="Mondo S."/>
            <person name="Nolan M."/>
            <person name="Ohm R."/>
            <person name="Pangilinan J."/>
            <person name="Park H.-J."/>
            <person name="Ramirez L."/>
            <person name="Alfaro M."/>
            <person name="Sun H."/>
            <person name="Tritt A."/>
            <person name="Yoshinaga Y."/>
            <person name="Zwiers L.-H."/>
            <person name="Turgeon B."/>
            <person name="Goodwin S."/>
            <person name="Spatafora J."/>
            <person name="Crous P."/>
            <person name="Grigoriev I."/>
        </authorList>
    </citation>
    <scope>NUCLEOTIDE SEQUENCE</scope>
    <source>
        <strain evidence="10">ATCC 36951</strain>
    </source>
</reference>
<evidence type="ECO:0000256" key="1">
    <source>
        <dbReference type="ARBA" id="ARBA00001971"/>
    </source>
</evidence>
<dbReference type="GO" id="GO:0016705">
    <property type="term" value="F:oxidoreductase activity, acting on paired donors, with incorporation or reduction of molecular oxygen"/>
    <property type="evidence" value="ECO:0007669"/>
    <property type="project" value="InterPro"/>
</dbReference>
<dbReference type="InterPro" id="IPR001128">
    <property type="entry name" value="Cyt_P450"/>
</dbReference>
<keyword evidence="7" id="KW-0503">Monooxygenase</keyword>
<feature type="binding site" description="axial binding residue" evidence="8">
    <location>
        <position position="452"/>
    </location>
    <ligand>
        <name>heme</name>
        <dbReference type="ChEBI" id="CHEBI:30413"/>
    </ligand>
    <ligandPart>
        <name>Fe</name>
        <dbReference type="ChEBI" id="CHEBI:18248"/>
    </ligandPart>
</feature>
<organism evidence="10 11">
    <name type="scientific">Zasmidium cellare ATCC 36951</name>
    <dbReference type="NCBI Taxonomy" id="1080233"/>
    <lineage>
        <taxon>Eukaryota</taxon>
        <taxon>Fungi</taxon>
        <taxon>Dikarya</taxon>
        <taxon>Ascomycota</taxon>
        <taxon>Pezizomycotina</taxon>
        <taxon>Dothideomycetes</taxon>
        <taxon>Dothideomycetidae</taxon>
        <taxon>Mycosphaerellales</taxon>
        <taxon>Mycosphaerellaceae</taxon>
        <taxon>Zasmidium</taxon>
    </lineage>
</organism>
<dbReference type="GO" id="GO:0004497">
    <property type="term" value="F:monooxygenase activity"/>
    <property type="evidence" value="ECO:0007669"/>
    <property type="project" value="UniProtKB-KW"/>
</dbReference>
<dbReference type="InterPro" id="IPR050121">
    <property type="entry name" value="Cytochrome_P450_monoxygenase"/>
</dbReference>
<name>A0A6A6CCH6_ZASCE</name>
<evidence type="ECO:0000256" key="8">
    <source>
        <dbReference type="PIRSR" id="PIRSR602401-1"/>
    </source>
</evidence>
<evidence type="ECO:0000256" key="6">
    <source>
        <dbReference type="ARBA" id="ARBA00023004"/>
    </source>
</evidence>